<proteinExistence type="inferred from homology"/>
<organism evidence="12 13">
    <name type="scientific">Armillaria borealis</name>
    <dbReference type="NCBI Taxonomy" id="47425"/>
    <lineage>
        <taxon>Eukaryota</taxon>
        <taxon>Fungi</taxon>
        <taxon>Dikarya</taxon>
        <taxon>Basidiomycota</taxon>
        <taxon>Agaricomycotina</taxon>
        <taxon>Agaricomycetes</taxon>
        <taxon>Agaricomycetidae</taxon>
        <taxon>Agaricales</taxon>
        <taxon>Marasmiineae</taxon>
        <taxon>Physalacriaceae</taxon>
        <taxon>Armillaria</taxon>
    </lineage>
</organism>
<comment type="caution">
    <text evidence="12">The sequence shown here is derived from an EMBL/GenBank/DDBJ whole genome shotgun (WGS) entry which is preliminary data.</text>
</comment>
<dbReference type="PROSITE" id="PS00723">
    <property type="entry name" value="POLYPRENYL_SYNTHASE_1"/>
    <property type="match status" value="1"/>
</dbReference>
<reference evidence="12" key="1">
    <citation type="submission" date="2023-06" db="EMBL/GenBank/DDBJ databases">
        <authorList>
            <consortium name="Lawrence Berkeley National Laboratory"/>
            <person name="Ahrendt S."/>
            <person name="Sahu N."/>
            <person name="Indic B."/>
            <person name="Wong-Bajracharya J."/>
            <person name="Merenyi Z."/>
            <person name="Ke H.-M."/>
            <person name="Monk M."/>
            <person name="Kocsube S."/>
            <person name="Drula E."/>
            <person name="Lipzen A."/>
            <person name="Balint B."/>
            <person name="Henrissat B."/>
            <person name="Andreopoulos B."/>
            <person name="Martin F.M."/>
            <person name="Harder C.B."/>
            <person name="Rigling D."/>
            <person name="Ford K.L."/>
            <person name="Foster G.D."/>
            <person name="Pangilinan J."/>
            <person name="Papanicolaou A."/>
            <person name="Barry K."/>
            <person name="LaButti K."/>
            <person name="Viragh M."/>
            <person name="Koriabine M."/>
            <person name="Yan M."/>
            <person name="Riley R."/>
            <person name="Champramary S."/>
            <person name="Plett K.L."/>
            <person name="Tsai I.J."/>
            <person name="Slot J."/>
            <person name="Sipos G."/>
            <person name="Plett J."/>
            <person name="Nagy L.G."/>
            <person name="Grigoriev I.V."/>
        </authorList>
    </citation>
    <scope>NUCLEOTIDE SEQUENCE</scope>
    <source>
        <strain evidence="12">FPL87.14</strain>
    </source>
</reference>
<keyword evidence="5" id="KW-0479">Metal-binding</keyword>
<dbReference type="PANTHER" id="PTHR11525:SF0">
    <property type="entry name" value="FARNESYL PYROPHOSPHATE SYNTHASE"/>
    <property type="match status" value="1"/>
</dbReference>
<dbReference type="InterPro" id="IPR039702">
    <property type="entry name" value="FPS1-like"/>
</dbReference>
<dbReference type="EMBL" id="JAUEPT010000256">
    <property type="protein sequence ID" value="KAK0421936.1"/>
    <property type="molecule type" value="Genomic_DNA"/>
</dbReference>
<evidence type="ECO:0000256" key="2">
    <source>
        <dbReference type="ARBA" id="ARBA00012439"/>
    </source>
</evidence>
<protein>
    <recommendedName>
        <fullName evidence="10">(2E,6E)-farnesyl diphosphate synthase</fullName>
        <ecNumber evidence="3">2.5.1.1</ecNumber>
        <ecNumber evidence="2">2.5.1.10</ecNumber>
    </recommendedName>
    <alternativeName>
        <fullName evidence="9">Dimethylallyltranstransferase</fullName>
    </alternativeName>
    <alternativeName>
        <fullName evidence="8">Farnesyl diphosphate synthase</fullName>
    </alternativeName>
    <alternativeName>
        <fullName evidence="7">Geranyltranstransferase</fullName>
    </alternativeName>
</protein>
<dbReference type="InterPro" id="IPR000092">
    <property type="entry name" value="Polyprenyl_synt"/>
</dbReference>
<evidence type="ECO:0000256" key="4">
    <source>
        <dbReference type="ARBA" id="ARBA00022679"/>
    </source>
</evidence>
<dbReference type="SUPFAM" id="SSF48576">
    <property type="entry name" value="Terpenoid synthases"/>
    <property type="match status" value="1"/>
</dbReference>
<dbReference type="GO" id="GO:0005737">
    <property type="term" value="C:cytoplasm"/>
    <property type="evidence" value="ECO:0007669"/>
    <property type="project" value="TreeGrafter"/>
</dbReference>
<dbReference type="GO" id="GO:0004337">
    <property type="term" value="F:(2E,6E)-farnesyl diphosphate synthase activity"/>
    <property type="evidence" value="ECO:0007669"/>
    <property type="project" value="UniProtKB-EC"/>
</dbReference>
<evidence type="ECO:0000313" key="13">
    <source>
        <dbReference type="Proteomes" id="UP001175226"/>
    </source>
</evidence>
<evidence type="ECO:0000256" key="6">
    <source>
        <dbReference type="ARBA" id="ARBA00022842"/>
    </source>
</evidence>
<dbReference type="Pfam" id="PF00348">
    <property type="entry name" value="polyprenyl_synt"/>
    <property type="match status" value="1"/>
</dbReference>
<dbReference type="InterPro" id="IPR033749">
    <property type="entry name" value="Polyprenyl_synt_CS"/>
</dbReference>
<accession>A0AA39M545</accession>
<evidence type="ECO:0000256" key="3">
    <source>
        <dbReference type="ARBA" id="ARBA00012833"/>
    </source>
</evidence>
<dbReference type="EC" id="2.5.1.10" evidence="2"/>
<evidence type="ECO:0000256" key="8">
    <source>
        <dbReference type="ARBA" id="ARBA00032424"/>
    </source>
</evidence>
<dbReference type="PANTHER" id="PTHR11525">
    <property type="entry name" value="FARNESYL-PYROPHOSPHATE SYNTHETASE"/>
    <property type="match status" value="1"/>
</dbReference>
<evidence type="ECO:0000256" key="1">
    <source>
        <dbReference type="ARBA" id="ARBA00001946"/>
    </source>
</evidence>
<evidence type="ECO:0000256" key="7">
    <source>
        <dbReference type="ARBA" id="ARBA00032380"/>
    </source>
</evidence>
<sequence length="285" mass="33182">MPKDAIEWYERNLNCNIPRGKLDRGMSVVNTAEIIKGTPLMDNEYLKAAMLSWGIELLQAFFLISDDMMDSSIMRRGQPCWYRAVIYYLLKMHFRGESYYVDILELFLETTFQTEMGQLIDLITAPENEVDLSKFSLKKHPLIVIYRTAYHSFHVPQSYPSGNNQTIEPYALAKSILIPLSECFQIQDDCLDFSGMPEQIRKIGTDILDNKCSWCVNTALSEGLISDIFQSNWIRKDSVRHSLRGRRKFREIEEQLRPTQRQHSIHEHFPCIRIRLPHIICGDGL</sequence>
<evidence type="ECO:0000256" key="11">
    <source>
        <dbReference type="RuleBase" id="RU004466"/>
    </source>
</evidence>
<evidence type="ECO:0000256" key="5">
    <source>
        <dbReference type="ARBA" id="ARBA00022723"/>
    </source>
</evidence>
<dbReference type="AlphaFoldDB" id="A0AA39M545"/>
<comment type="similarity">
    <text evidence="11">Belongs to the FPP/GGPP synthase family.</text>
</comment>
<evidence type="ECO:0000313" key="12">
    <source>
        <dbReference type="EMBL" id="KAK0421936.1"/>
    </source>
</evidence>
<dbReference type="EC" id="2.5.1.1" evidence="3"/>
<gene>
    <name evidence="12" type="ORF">EV421DRAFT_1893887</name>
</gene>
<dbReference type="Proteomes" id="UP001175226">
    <property type="component" value="Unassembled WGS sequence"/>
</dbReference>
<dbReference type="Gene3D" id="1.10.600.10">
    <property type="entry name" value="Farnesyl Diphosphate Synthase"/>
    <property type="match status" value="1"/>
</dbReference>
<name>A0AA39M545_9AGAR</name>
<keyword evidence="4 11" id="KW-0808">Transferase</keyword>
<dbReference type="GO" id="GO:0045337">
    <property type="term" value="P:farnesyl diphosphate biosynthetic process"/>
    <property type="evidence" value="ECO:0007669"/>
    <property type="project" value="TreeGrafter"/>
</dbReference>
<keyword evidence="13" id="KW-1185">Reference proteome</keyword>
<keyword evidence="6" id="KW-0460">Magnesium</keyword>
<evidence type="ECO:0000256" key="10">
    <source>
        <dbReference type="ARBA" id="ARBA00032873"/>
    </source>
</evidence>
<dbReference type="GO" id="GO:0046872">
    <property type="term" value="F:metal ion binding"/>
    <property type="evidence" value="ECO:0007669"/>
    <property type="project" value="UniProtKB-KW"/>
</dbReference>
<dbReference type="InterPro" id="IPR008949">
    <property type="entry name" value="Isoprenoid_synthase_dom_sf"/>
</dbReference>
<evidence type="ECO:0000256" key="9">
    <source>
        <dbReference type="ARBA" id="ARBA00032448"/>
    </source>
</evidence>
<comment type="cofactor">
    <cofactor evidence="1">
        <name>Mg(2+)</name>
        <dbReference type="ChEBI" id="CHEBI:18420"/>
    </cofactor>
</comment>
<dbReference type="GO" id="GO:0004161">
    <property type="term" value="F:dimethylallyltranstransferase activity"/>
    <property type="evidence" value="ECO:0007669"/>
    <property type="project" value="UniProtKB-EC"/>
</dbReference>